<evidence type="ECO:0000256" key="9">
    <source>
        <dbReference type="HAMAP-Rule" id="MF_01471"/>
    </source>
</evidence>
<keyword evidence="8 9" id="KW-0051">Antiviral defense</keyword>
<comment type="subunit">
    <text evidence="9">Homodimer, forms a heterotetramer with a Cas1 homodimer.</text>
</comment>
<dbReference type="RefSeq" id="WP_276662153.1">
    <property type="nucleotide sequence ID" value="NZ_SSFD01000365.1"/>
</dbReference>
<accession>A0A5C7S6Y5</accession>
<evidence type="ECO:0000256" key="7">
    <source>
        <dbReference type="ARBA" id="ARBA00022842"/>
    </source>
</evidence>
<proteinExistence type="inferred from homology"/>
<comment type="caution">
    <text evidence="10">The sequence shown here is derived from an EMBL/GenBank/DDBJ whole genome shotgun (WGS) entry which is preliminary data.</text>
</comment>
<dbReference type="GO" id="GO:0004521">
    <property type="term" value="F:RNA endonuclease activity"/>
    <property type="evidence" value="ECO:0007669"/>
    <property type="project" value="InterPro"/>
</dbReference>
<evidence type="ECO:0000313" key="11">
    <source>
        <dbReference type="Proteomes" id="UP000321192"/>
    </source>
</evidence>
<keyword evidence="4 9" id="KW-0479">Metal-binding</keyword>
<dbReference type="Proteomes" id="UP000321192">
    <property type="component" value="Unassembled WGS sequence"/>
</dbReference>
<dbReference type="AlphaFoldDB" id="A0A5C7S6Y5"/>
<protein>
    <recommendedName>
        <fullName evidence="9">CRISPR-associated endoribonuclease Cas2</fullName>
        <ecNumber evidence="9">3.1.-.-</ecNumber>
    </recommendedName>
</protein>
<comment type="cofactor">
    <cofactor evidence="1 9">
        <name>Mg(2+)</name>
        <dbReference type="ChEBI" id="CHEBI:18420"/>
    </cofactor>
</comment>
<dbReference type="Gene3D" id="3.30.70.240">
    <property type="match status" value="1"/>
</dbReference>
<dbReference type="EMBL" id="SSFD01000365">
    <property type="protein sequence ID" value="TXH79082.1"/>
    <property type="molecule type" value="Genomic_DNA"/>
</dbReference>
<dbReference type="GO" id="GO:0016787">
    <property type="term" value="F:hydrolase activity"/>
    <property type="evidence" value="ECO:0007669"/>
    <property type="project" value="UniProtKB-KW"/>
</dbReference>
<dbReference type="CDD" id="cd09725">
    <property type="entry name" value="Cas2_I_II_III"/>
    <property type="match status" value="1"/>
</dbReference>
<comment type="similarity">
    <text evidence="2 9">Belongs to the CRISPR-associated endoribonuclease Cas2 protein family.</text>
</comment>
<reference evidence="10 11" key="1">
    <citation type="submission" date="2018-09" db="EMBL/GenBank/DDBJ databases">
        <title>Metagenome Assembled Genomes from an Advanced Water Purification Facility.</title>
        <authorList>
            <person name="Stamps B.W."/>
            <person name="Spear J.R."/>
        </authorList>
    </citation>
    <scope>NUCLEOTIDE SEQUENCE [LARGE SCALE GENOMIC DNA]</scope>
    <source>
        <strain evidence="10">Bin_27_1</strain>
    </source>
</reference>
<keyword evidence="7 9" id="KW-0460">Magnesium</keyword>
<dbReference type="SUPFAM" id="SSF143430">
    <property type="entry name" value="TTP0101/SSO1404-like"/>
    <property type="match status" value="1"/>
</dbReference>
<dbReference type="InterPro" id="IPR021127">
    <property type="entry name" value="CRISPR_associated_Cas2"/>
</dbReference>
<dbReference type="GO" id="GO:0046872">
    <property type="term" value="F:metal ion binding"/>
    <property type="evidence" value="ECO:0007669"/>
    <property type="project" value="UniProtKB-UniRule"/>
</dbReference>
<evidence type="ECO:0000256" key="3">
    <source>
        <dbReference type="ARBA" id="ARBA00022722"/>
    </source>
</evidence>
<evidence type="ECO:0000256" key="1">
    <source>
        <dbReference type="ARBA" id="ARBA00001946"/>
    </source>
</evidence>
<keyword evidence="3 9" id="KW-0540">Nuclease</keyword>
<dbReference type="GO" id="GO:0051607">
    <property type="term" value="P:defense response to virus"/>
    <property type="evidence" value="ECO:0007669"/>
    <property type="project" value="UniProtKB-UniRule"/>
</dbReference>
<feature type="binding site" evidence="9">
    <location>
        <position position="14"/>
    </location>
    <ligand>
        <name>Mg(2+)</name>
        <dbReference type="ChEBI" id="CHEBI:18420"/>
        <note>catalytic</note>
    </ligand>
</feature>
<dbReference type="GO" id="GO:0043571">
    <property type="term" value="P:maintenance of CRISPR repeat elements"/>
    <property type="evidence" value="ECO:0007669"/>
    <property type="project" value="UniProtKB-UniRule"/>
</dbReference>
<evidence type="ECO:0000256" key="8">
    <source>
        <dbReference type="ARBA" id="ARBA00023118"/>
    </source>
</evidence>
<name>A0A5C7S6Y5_THASP</name>
<keyword evidence="6 9" id="KW-0378">Hydrolase</keyword>
<sequence length="109" mass="12102">MAMNAPCGWLVTYDIANPRRLARLHRFLVKQATPIQYSVFHFEGSPGEMGRLIKEIEAYIDPKADDVRAYALPTELSIDTYGKGKSIKGTSLLSACAPYLQKLLQATAK</sequence>
<evidence type="ECO:0000256" key="2">
    <source>
        <dbReference type="ARBA" id="ARBA00009959"/>
    </source>
</evidence>
<gene>
    <name evidence="9 10" type="primary">cas2</name>
    <name evidence="10" type="ORF">E6Q80_21320</name>
</gene>
<dbReference type="InterPro" id="IPR019199">
    <property type="entry name" value="Virulence_VapD/CRISPR_Cas2"/>
</dbReference>
<evidence type="ECO:0000256" key="5">
    <source>
        <dbReference type="ARBA" id="ARBA00022759"/>
    </source>
</evidence>
<dbReference type="Pfam" id="PF09827">
    <property type="entry name" value="CRISPR_Cas2"/>
    <property type="match status" value="1"/>
</dbReference>
<evidence type="ECO:0000313" key="10">
    <source>
        <dbReference type="EMBL" id="TXH79082.1"/>
    </source>
</evidence>
<dbReference type="EC" id="3.1.-.-" evidence="9"/>
<dbReference type="PANTHER" id="PTHR34405:SF3">
    <property type="entry name" value="CRISPR-ASSOCIATED ENDORIBONUCLEASE CAS2 3"/>
    <property type="match status" value="1"/>
</dbReference>
<comment type="function">
    <text evidence="9">CRISPR (clustered regularly interspaced short palindromic repeat), is an adaptive immune system that provides protection against mobile genetic elements (viruses, transposable elements and conjugative plasmids). CRISPR clusters contain sequences complementary to antecedent mobile elements and target invading nucleic acids. CRISPR clusters are transcribed and processed into CRISPR RNA (crRNA). Functions as a ssRNA-specific endoribonuclease. Involved in the integration of spacer DNA into the CRISPR cassette.</text>
</comment>
<dbReference type="HAMAP" id="MF_01471">
    <property type="entry name" value="Cas2"/>
    <property type="match status" value="1"/>
</dbReference>
<keyword evidence="5 9" id="KW-0255">Endonuclease</keyword>
<evidence type="ECO:0000256" key="4">
    <source>
        <dbReference type="ARBA" id="ARBA00022723"/>
    </source>
</evidence>
<dbReference type="PANTHER" id="PTHR34405">
    <property type="entry name" value="CRISPR-ASSOCIATED ENDORIBONUCLEASE CAS2"/>
    <property type="match status" value="1"/>
</dbReference>
<dbReference type="NCBIfam" id="TIGR01573">
    <property type="entry name" value="cas2"/>
    <property type="match status" value="1"/>
</dbReference>
<organism evidence="10 11">
    <name type="scientific">Thauera aminoaromatica</name>
    <dbReference type="NCBI Taxonomy" id="164330"/>
    <lineage>
        <taxon>Bacteria</taxon>
        <taxon>Pseudomonadati</taxon>
        <taxon>Pseudomonadota</taxon>
        <taxon>Betaproteobacteria</taxon>
        <taxon>Rhodocyclales</taxon>
        <taxon>Zoogloeaceae</taxon>
        <taxon>Thauera</taxon>
    </lineage>
</organism>
<evidence type="ECO:0000256" key="6">
    <source>
        <dbReference type="ARBA" id="ARBA00022801"/>
    </source>
</evidence>